<dbReference type="PATRIC" id="fig|1082933.3.peg.1159"/>
<dbReference type="OrthoDB" id="3078451at2"/>
<keyword evidence="2" id="KW-1185">Reference proteome</keyword>
<organism evidence="1 2">
    <name type="scientific">Mesorhizobium amorphae CCNWGS0123</name>
    <dbReference type="NCBI Taxonomy" id="1082933"/>
    <lineage>
        <taxon>Bacteria</taxon>
        <taxon>Pseudomonadati</taxon>
        <taxon>Pseudomonadota</taxon>
        <taxon>Alphaproteobacteria</taxon>
        <taxon>Hyphomicrobiales</taxon>
        <taxon>Phyllobacteriaceae</taxon>
        <taxon>Mesorhizobium</taxon>
    </lineage>
</organism>
<dbReference type="AlphaFoldDB" id="G6Y5L2"/>
<name>G6Y5L2_9HYPH</name>
<sequence>MRCEAVLGVLTAANLVLLLGIGLTQVLPATAQGGMGILRGSAFELVDPRGRVRAIQPEVEGASETVLFRLIHPNGQPSVKISASMTGAGLSFVGGDDESYIILEADGPESRLKMVEPGGREHLVSP</sequence>
<evidence type="ECO:0000313" key="1">
    <source>
        <dbReference type="EMBL" id="EHH13052.1"/>
    </source>
</evidence>
<dbReference type="RefSeq" id="WP_006200658.1">
    <property type="nucleotide sequence ID" value="NZ_AGSN01000059.1"/>
</dbReference>
<accession>G6Y5L2</accession>
<proteinExistence type="predicted"/>
<gene>
    <name evidence="1" type="ORF">MEA186_06106</name>
</gene>
<dbReference type="KEGG" id="mamo:A6B35_04755"/>
<protein>
    <submittedName>
        <fullName evidence="1">Uncharacterized protein</fullName>
    </submittedName>
</protein>
<dbReference type="Proteomes" id="UP000002949">
    <property type="component" value="Unassembled WGS sequence"/>
</dbReference>
<evidence type="ECO:0000313" key="2">
    <source>
        <dbReference type="Proteomes" id="UP000002949"/>
    </source>
</evidence>
<dbReference type="EMBL" id="AGSN01000059">
    <property type="protein sequence ID" value="EHH13052.1"/>
    <property type="molecule type" value="Genomic_DNA"/>
</dbReference>
<reference evidence="1 2" key="1">
    <citation type="journal article" date="2012" name="J. Bacteriol.">
        <title>Draft Genome Sequence of Plant Growth-Promoting Rhizobium Mesorhizobium amorphae, Isolated from Zinc-Lead Mine Tailings.</title>
        <authorList>
            <person name="Hao X."/>
            <person name="Lin Y."/>
            <person name="Johnstone L."/>
            <person name="Baltrus D.A."/>
            <person name="Miller S.J."/>
            <person name="Wei G."/>
            <person name="Rensing C."/>
        </authorList>
    </citation>
    <scope>NUCLEOTIDE SEQUENCE [LARGE SCALE GENOMIC DNA]</scope>
    <source>
        <strain evidence="1 2">CCNWGS0123</strain>
    </source>
</reference>